<dbReference type="InterPro" id="IPR050680">
    <property type="entry name" value="YpeA/RimI_acetyltransf"/>
</dbReference>
<keyword evidence="2" id="KW-0012">Acyltransferase</keyword>
<evidence type="ECO:0000259" key="3">
    <source>
        <dbReference type="PROSITE" id="PS51186"/>
    </source>
</evidence>
<accession>F5XR04</accession>
<evidence type="ECO:0000256" key="1">
    <source>
        <dbReference type="ARBA" id="ARBA00022679"/>
    </source>
</evidence>
<dbReference type="PANTHER" id="PTHR43420">
    <property type="entry name" value="ACETYLTRANSFERASE"/>
    <property type="match status" value="1"/>
</dbReference>
<evidence type="ECO:0000256" key="2">
    <source>
        <dbReference type="ARBA" id="ARBA00023315"/>
    </source>
</evidence>
<dbReference type="CDD" id="cd04301">
    <property type="entry name" value="NAT_SF"/>
    <property type="match status" value="2"/>
</dbReference>
<keyword evidence="5" id="KW-1185">Reference proteome</keyword>
<sequence length="263" mass="28876">MFAGEAMLDSRMLRDRAIGLRLPDGCDGPDGTLVAAAGISLGGDEAVTTGMVHPSMRRQGVGDRLLRWAIAEAGNAALRVDTESCSRDADALYARHGLFRTFAETVMRHDLQTVPAVALPDGVQVAPVSGVAEQDLFDAYRRSFEDRPGFVEPDAGEWLAELRDDDEWRRDLSLLIRDEQRVPIAFVNVLGTWLDQVGVVPAWRGRGLGAYLVAESLRSLQAEGAGEMWLCVNVNNPAEDLYRRLGFASYGTRARYLSRLLAQ</sequence>
<dbReference type="Proteomes" id="UP000007947">
    <property type="component" value="Chromosome"/>
</dbReference>
<name>F5XR04_MICPN</name>
<reference evidence="4 5" key="1">
    <citation type="submission" date="2011-05" db="EMBL/GenBank/DDBJ databases">
        <title>Whole genome sequence of Microlunatus phosphovorus NM-1.</title>
        <authorList>
            <person name="Hosoyama A."/>
            <person name="Sasaki K."/>
            <person name="Harada T."/>
            <person name="Igarashi R."/>
            <person name="Kawakoshi A."/>
            <person name="Sasagawa M."/>
            <person name="Fukada J."/>
            <person name="Nakamura S."/>
            <person name="Katano Y."/>
            <person name="Hanada S."/>
            <person name="Kamagata Y."/>
            <person name="Nakamura N."/>
            <person name="Yamazaki S."/>
            <person name="Fujita N."/>
        </authorList>
    </citation>
    <scope>NUCLEOTIDE SEQUENCE [LARGE SCALE GENOMIC DNA]</scope>
    <source>
        <strain evidence="5">ATCC 700054 / DSM 10555 / JCM 9379 / NBRC 101784 / NCIMB 13414 / VKM Ac-1990 / NM-1</strain>
    </source>
</reference>
<evidence type="ECO:0000313" key="5">
    <source>
        <dbReference type="Proteomes" id="UP000007947"/>
    </source>
</evidence>
<keyword evidence="1" id="KW-0808">Transferase</keyword>
<dbReference type="eggNOG" id="COG0456">
    <property type="taxonomic scope" value="Bacteria"/>
</dbReference>
<dbReference type="SUPFAM" id="SSF55729">
    <property type="entry name" value="Acyl-CoA N-acyltransferases (Nat)"/>
    <property type="match status" value="2"/>
</dbReference>
<proteinExistence type="predicted"/>
<dbReference type="OrthoDB" id="9799092at2"/>
<dbReference type="GO" id="GO:0016747">
    <property type="term" value="F:acyltransferase activity, transferring groups other than amino-acyl groups"/>
    <property type="evidence" value="ECO:0007669"/>
    <property type="project" value="InterPro"/>
</dbReference>
<organism evidence="4 5">
    <name type="scientific">Microlunatus phosphovorus (strain ATCC 700054 / DSM 10555 / JCM 9379 / NBRC 101784 / NCIMB 13414 / VKM Ac-1990 / NM-1)</name>
    <dbReference type="NCBI Taxonomy" id="1032480"/>
    <lineage>
        <taxon>Bacteria</taxon>
        <taxon>Bacillati</taxon>
        <taxon>Actinomycetota</taxon>
        <taxon>Actinomycetes</taxon>
        <taxon>Propionibacteriales</taxon>
        <taxon>Propionibacteriaceae</taxon>
        <taxon>Microlunatus</taxon>
    </lineage>
</organism>
<dbReference type="STRING" id="1032480.MLP_40120"/>
<dbReference type="InterPro" id="IPR016181">
    <property type="entry name" value="Acyl_CoA_acyltransferase"/>
</dbReference>
<feature type="domain" description="N-acetyltransferase" evidence="3">
    <location>
        <begin position="123"/>
        <end position="263"/>
    </location>
</feature>
<dbReference type="Pfam" id="PF00583">
    <property type="entry name" value="Acetyltransf_1"/>
    <property type="match status" value="1"/>
</dbReference>
<evidence type="ECO:0000313" key="4">
    <source>
        <dbReference type="EMBL" id="BAK37026.1"/>
    </source>
</evidence>
<dbReference type="InterPro" id="IPR000182">
    <property type="entry name" value="GNAT_dom"/>
</dbReference>
<dbReference type="HOGENOM" id="CLU_1000454_0_0_11"/>
<gene>
    <name evidence="4" type="ordered locus">MLP_40120</name>
</gene>
<protein>
    <recommendedName>
        <fullName evidence="3">N-acetyltransferase domain-containing protein</fullName>
    </recommendedName>
</protein>
<dbReference type="KEGG" id="mph:MLP_40120"/>
<dbReference type="EMBL" id="AP012204">
    <property type="protein sequence ID" value="BAK37026.1"/>
    <property type="molecule type" value="Genomic_DNA"/>
</dbReference>
<dbReference type="Pfam" id="PF13508">
    <property type="entry name" value="Acetyltransf_7"/>
    <property type="match status" value="1"/>
</dbReference>
<dbReference type="PROSITE" id="PS51186">
    <property type="entry name" value="GNAT"/>
    <property type="match status" value="1"/>
</dbReference>
<dbReference type="AlphaFoldDB" id="F5XR04"/>
<dbReference type="Gene3D" id="3.40.630.30">
    <property type="match status" value="1"/>
</dbReference>